<keyword evidence="8" id="KW-1185">Reference proteome</keyword>
<dbReference type="EMBL" id="NMUH01001244">
    <property type="protein sequence ID" value="MQL90472.1"/>
    <property type="molecule type" value="Genomic_DNA"/>
</dbReference>
<protein>
    <submittedName>
        <fullName evidence="7">Uncharacterized protein</fullName>
    </submittedName>
</protein>
<dbReference type="Proteomes" id="UP000652761">
    <property type="component" value="Unassembled WGS sequence"/>
</dbReference>
<dbReference type="GO" id="GO:0016020">
    <property type="term" value="C:membrane"/>
    <property type="evidence" value="ECO:0007669"/>
    <property type="project" value="UniProtKB-SubCell"/>
</dbReference>
<dbReference type="AlphaFoldDB" id="A0A843UWB2"/>
<dbReference type="InterPro" id="IPR039305">
    <property type="entry name" value="PILS2/6"/>
</dbReference>
<evidence type="ECO:0000256" key="3">
    <source>
        <dbReference type="ARBA" id="ARBA00022989"/>
    </source>
</evidence>
<evidence type="ECO:0000256" key="2">
    <source>
        <dbReference type="ARBA" id="ARBA00022692"/>
    </source>
</evidence>
<feature type="transmembrane region" description="Helical" evidence="6">
    <location>
        <begin position="112"/>
        <end position="131"/>
    </location>
</feature>
<dbReference type="Pfam" id="PF03547">
    <property type="entry name" value="Mem_trans"/>
    <property type="match status" value="1"/>
</dbReference>
<evidence type="ECO:0000256" key="6">
    <source>
        <dbReference type="SAM" id="Phobius"/>
    </source>
</evidence>
<gene>
    <name evidence="7" type="ORF">Taro_023064</name>
</gene>
<dbReference type="PANTHER" id="PTHR31419:SF2">
    <property type="entry name" value="PROTEIN PIN-LIKES 2"/>
    <property type="match status" value="1"/>
</dbReference>
<dbReference type="GO" id="GO:0009734">
    <property type="term" value="P:auxin-activated signaling pathway"/>
    <property type="evidence" value="ECO:0007669"/>
    <property type="project" value="UniProtKB-KW"/>
</dbReference>
<keyword evidence="3 6" id="KW-1133">Transmembrane helix</keyword>
<comment type="subcellular location">
    <subcellularLocation>
        <location evidence="1">Membrane</location>
        <topology evidence="1">Multi-pass membrane protein</topology>
    </subcellularLocation>
</comment>
<dbReference type="PANTHER" id="PTHR31419">
    <property type="entry name" value="PROTEIN PIN-LIKES 2"/>
    <property type="match status" value="1"/>
</dbReference>
<feature type="transmembrane region" description="Helical" evidence="6">
    <location>
        <begin position="71"/>
        <end position="92"/>
    </location>
</feature>
<reference evidence="7" key="1">
    <citation type="submission" date="2017-07" db="EMBL/GenBank/DDBJ databases">
        <title>Taro Niue Genome Assembly and Annotation.</title>
        <authorList>
            <person name="Atibalentja N."/>
            <person name="Keating K."/>
            <person name="Fields C.J."/>
        </authorList>
    </citation>
    <scope>NUCLEOTIDE SEQUENCE</scope>
    <source>
        <strain evidence="7">Niue_2</strain>
        <tissue evidence="7">Leaf</tissue>
    </source>
</reference>
<name>A0A843UWB2_COLES</name>
<evidence type="ECO:0000313" key="7">
    <source>
        <dbReference type="EMBL" id="MQL90472.1"/>
    </source>
</evidence>
<keyword evidence="5" id="KW-0927">Auxin signaling pathway</keyword>
<evidence type="ECO:0000256" key="1">
    <source>
        <dbReference type="ARBA" id="ARBA00004141"/>
    </source>
</evidence>
<proteinExistence type="predicted"/>
<organism evidence="7 8">
    <name type="scientific">Colocasia esculenta</name>
    <name type="common">Wild taro</name>
    <name type="synonym">Arum esculentum</name>
    <dbReference type="NCBI Taxonomy" id="4460"/>
    <lineage>
        <taxon>Eukaryota</taxon>
        <taxon>Viridiplantae</taxon>
        <taxon>Streptophyta</taxon>
        <taxon>Embryophyta</taxon>
        <taxon>Tracheophyta</taxon>
        <taxon>Spermatophyta</taxon>
        <taxon>Magnoliopsida</taxon>
        <taxon>Liliopsida</taxon>
        <taxon>Araceae</taxon>
        <taxon>Aroideae</taxon>
        <taxon>Colocasieae</taxon>
        <taxon>Colocasia</taxon>
    </lineage>
</organism>
<feature type="transmembrane region" description="Helical" evidence="6">
    <location>
        <begin position="39"/>
        <end position="64"/>
    </location>
</feature>
<evidence type="ECO:0000256" key="4">
    <source>
        <dbReference type="ARBA" id="ARBA00023136"/>
    </source>
</evidence>
<evidence type="ECO:0000313" key="8">
    <source>
        <dbReference type="Proteomes" id="UP000652761"/>
    </source>
</evidence>
<dbReference type="InterPro" id="IPR004776">
    <property type="entry name" value="Mem_transp_PIN-like"/>
</dbReference>
<comment type="caution">
    <text evidence="7">The sequence shown here is derived from an EMBL/GenBank/DDBJ whole genome shotgun (WGS) entry which is preliminary data.</text>
</comment>
<keyword evidence="2 6" id="KW-0812">Transmembrane</keyword>
<evidence type="ECO:0000256" key="5">
    <source>
        <dbReference type="ARBA" id="ARBA00023294"/>
    </source>
</evidence>
<accession>A0A843UWB2</accession>
<dbReference type="OrthoDB" id="191139at2759"/>
<sequence>MPARRLTGVEFSGVALSGCVRPKVVPGYDKSITVHRARLWWFVPVNVLLSTAVGCALDYAVVLVCRPPPQFFRFTVIMTGFGNTGNLLIAIVGSVCHTSDHPFGPECHRKCIAYVSFAQWVSVILVYSLVYHMMEPPMQYYEIVSEEKEIDEDNVSTNISRPLLHEAEWPGMEDKETATCKTPFIARVFISISGSSQTHFPDINLSAEGGLGRTTSSPRSIRCLAEPKVVRRMRIDLLAFVKSR</sequence>
<keyword evidence="4 6" id="KW-0472">Membrane</keyword>
<dbReference type="GO" id="GO:0080162">
    <property type="term" value="P:endoplasmic reticulum to cytosol auxin transport"/>
    <property type="evidence" value="ECO:0007669"/>
    <property type="project" value="InterPro"/>
</dbReference>